<organism evidence="1 2">
    <name type="scientific">Catharanthus roseus</name>
    <name type="common">Madagascar periwinkle</name>
    <name type="synonym">Vinca rosea</name>
    <dbReference type="NCBI Taxonomy" id="4058"/>
    <lineage>
        <taxon>Eukaryota</taxon>
        <taxon>Viridiplantae</taxon>
        <taxon>Streptophyta</taxon>
        <taxon>Embryophyta</taxon>
        <taxon>Tracheophyta</taxon>
        <taxon>Spermatophyta</taxon>
        <taxon>Magnoliopsida</taxon>
        <taxon>eudicotyledons</taxon>
        <taxon>Gunneridae</taxon>
        <taxon>Pentapetalae</taxon>
        <taxon>asterids</taxon>
        <taxon>lamiids</taxon>
        <taxon>Gentianales</taxon>
        <taxon>Apocynaceae</taxon>
        <taxon>Rauvolfioideae</taxon>
        <taxon>Vinceae</taxon>
        <taxon>Catharanthinae</taxon>
        <taxon>Catharanthus</taxon>
    </lineage>
</organism>
<sequence>MMRSLNSFLDVSQYPGNLLSFCVKNKAKQDENPISNSKTPSQPLQKLRQGIISLSISGNMITRSKLVEQLRDYQIRSQHKCPALTVFSPKPFLTTWSDVVLAICFALLFGALVILSYVALYLRYYRVSFVFVCTGVFLPLRLRISRHALARKKERLLPLWYSHYSNSIFSHEAPKDFIGVIHDIACKPPNMCGKLNKGRNVATPAYDGKPMKCEGLVDDESFKGEDELILVVWDPCVLL</sequence>
<evidence type="ECO:0000313" key="1">
    <source>
        <dbReference type="EMBL" id="KAI5684205.1"/>
    </source>
</evidence>
<dbReference type="Proteomes" id="UP001060085">
    <property type="component" value="Linkage Group LG01"/>
</dbReference>
<name>A0ACC0CH12_CATRO</name>
<gene>
    <name evidence="1" type="ORF">M9H77_05433</name>
</gene>
<evidence type="ECO:0000313" key="2">
    <source>
        <dbReference type="Proteomes" id="UP001060085"/>
    </source>
</evidence>
<comment type="caution">
    <text evidence="1">The sequence shown here is derived from an EMBL/GenBank/DDBJ whole genome shotgun (WGS) entry which is preliminary data.</text>
</comment>
<keyword evidence="2" id="KW-1185">Reference proteome</keyword>
<accession>A0ACC0CH12</accession>
<reference evidence="2" key="1">
    <citation type="journal article" date="2023" name="Nat. Plants">
        <title>Single-cell RNA sequencing provides a high-resolution roadmap for understanding the multicellular compartmentation of specialized metabolism.</title>
        <authorList>
            <person name="Sun S."/>
            <person name="Shen X."/>
            <person name="Li Y."/>
            <person name="Li Y."/>
            <person name="Wang S."/>
            <person name="Li R."/>
            <person name="Zhang H."/>
            <person name="Shen G."/>
            <person name="Guo B."/>
            <person name="Wei J."/>
            <person name="Xu J."/>
            <person name="St-Pierre B."/>
            <person name="Chen S."/>
            <person name="Sun C."/>
        </authorList>
    </citation>
    <scope>NUCLEOTIDE SEQUENCE [LARGE SCALE GENOMIC DNA]</scope>
</reference>
<protein>
    <submittedName>
        <fullName evidence="1">Uncharacterized protein</fullName>
    </submittedName>
</protein>
<proteinExistence type="predicted"/>
<dbReference type="EMBL" id="CM044701">
    <property type="protein sequence ID" value="KAI5684205.1"/>
    <property type="molecule type" value="Genomic_DNA"/>
</dbReference>